<dbReference type="GO" id="GO:0003723">
    <property type="term" value="F:RNA binding"/>
    <property type="evidence" value="ECO:0007669"/>
    <property type="project" value="InterPro"/>
</dbReference>
<dbReference type="Proteomes" id="UP000000577">
    <property type="component" value="Chromosome"/>
</dbReference>
<reference evidence="11 12" key="1">
    <citation type="journal article" date="2003" name="Science">
        <title>Genome of Geobacter sulfurreducens: metal reduction in subsurface environments.</title>
        <authorList>
            <person name="Methe B.A."/>
            <person name="Nelson K.E."/>
            <person name="Eisen J.A."/>
            <person name="Paulsen I.T."/>
            <person name="Nelson W."/>
            <person name="Heidelberg J.F."/>
            <person name="Wu D."/>
            <person name="Wu M."/>
            <person name="Ward N."/>
            <person name="Beanan M.J."/>
            <person name="Dodson R.J."/>
            <person name="Madupu R."/>
            <person name="Brinkac L.M."/>
            <person name="Daugherty S.C."/>
            <person name="DeBoy R.T."/>
            <person name="Durkin A.S."/>
            <person name="Gwinn M."/>
            <person name="Kolonay J.F."/>
            <person name="Sullivan S.A."/>
            <person name="Haft D.H."/>
            <person name="Selengut J."/>
            <person name="Davidsen T.M."/>
            <person name="Zafar N."/>
            <person name="White O."/>
            <person name="Tran B."/>
            <person name="Romero C."/>
            <person name="Forberger H.A."/>
            <person name="Weidman J."/>
            <person name="Khouri H."/>
            <person name="Feldblyum T.V."/>
            <person name="Utterback T.R."/>
            <person name="Van Aken S.E."/>
            <person name="Lovley D.R."/>
            <person name="Fraser C.M."/>
        </authorList>
    </citation>
    <scope>NUCLEOTIDE SEQUENCE [LARGE SCALE GENOMIC DNA]</scope>
    <source>
        <strain evidence="12">ATCC 51573 / DSM 12127 / PCA</strain>
    </source>
</reference>
<dbReference type="PRINTS" id="PR00866">
    <property type="entry name" value="RNADNAPOLMS"/>
</dbReference>
<dbReference type="PROSITE" id="PS50878">
    <property type="entry name" value="RT_POL"/>
    <property type="match status" value="1"/>
</dbReference>
<dbReference type="Pfam" id="PF00078">
    <property type="entry name" value="RVT_1"/>
    <property type="match status" value="1"/>
</dbReference>
<dbReference type="InParanoid" id="Q74DF3"/>
<dbReference type="EMBL" id="AE017180">
    <property type="protein sequence ID" value="AAR34739.1"/>
    <property type="molecule type" value="Genomic_DNA"/>
</dbReference>
<evidence type="ECO:0000256" key="1">
    <source>
        <dbReference type="ARBA" id="ARBA00012493"/>
    </source>
</evidence>
<dbReference type="InterPro" id="IPR051083">
    <property type="entry name" value="GrpII_Intron_Splice-Mob/Def"/>
</dbReference>
<keyword evidence="3" id="KW-0548">Nucleotidyltransferase</keyword>
<dbReference type="EnsemblBacteria" id="AAR34739">
    <property type="protein sequence ID" value="AAR34739"/>
    <property type="gene ID" value="GSU1363"/>
</dbReference>
<evidence type="ECO:0000256" key="2">
    <source>
        <dbReference type="ARBA" id="ARBA00022679"/>
    </source>
</evidence>
<evidence type="ECO:0000256" key="7">
    <source>
        <dbReference type="ARBA" id="ARBA00023118"/>
    </source>
</evidence>
<organism evidence="11 12">
    <name type="scientific">Geobacter sulfurreducens (strain ATCC 51573 / DSM 12127 / PCA)</name>
    <dbReference type="NCBI Taxonomy" id="243231"/>
    <lineage>
        <taxon>Bacteria</taxon>
        <taxon>Pseudomonadati</taxon>
        <taxon>Thermodesulfobacteriota</taxon>
        <taxon>Desulfuromonadia</taxon>
        <taxon>Geobacterales</taxon>
        <taxon>Geobacteraceae</taxon>
        <taxon>Geobacter</taxon>
    </lineage>
</organism>
<keyword evidence="7" id="KW-0051">Antiviral defense</keyword>
<comment type="similarity">
    <text evidence="8">Belongs to the bacterial reverse transcriptase family.</text>
</comment>
<accession>Q74DF3</accession>
<reference evidence="11 12" key="2">
    <citation type="journal article" date="2012" name="BMC Genomics">
        <title>Comparative genomic analysis of Geobacter sulfurreducens KN400, a strain with enhanced capacity for extracellular electron transfer and electricity production.</title>
        <authorList>
            <person name="Butler J.E."/>
            <person name="Young N.D."/>
            <person name="Aklujkar M."/>
            <person name="Lovley D.R."/>
        </authorList>
    </citation>
    <scope>NUCLEOTIDE SEQUENCE [LARGE SCALE GENOMIC DNA]</scope>
    <source>
        <strain evidence="12">ATCC 51573 / DSM 12127 / PCA</strain>
    </source>
</reference>
<dbReference type="OrthoDB" id="5366084at2"/>
<evidence type="ECO:0000256" key="6">
    <source>
        <dbReference type="ARBA" id="ARBA00022918"/>
    </source>
</evidence>
<feature type="domain" description="Reverse transcriptase" evidence="10">
    <location>
        <begin position="55"/>
        <end position="298"/>
    </location>
</feature>
<dbReference type="SUPFAM" id="SSF56672">
    <property type="entry name" value="DNA/RNA polymerases"/>
    <property type="match status" value="1"/>
</dbReference>
<comment type="catalytic activity">
    <reaction evidence="9">
        <text>DNA(n) + a 2'-deoxyribonucleoside 5'-triphosphate = DNA(n+1) + diphosphate</text>
        <dbReference type="Rhea" id="RHEA:22508"/>
        <dbReference type="Rhea" id="RHEA-COMP:17339"/>
        <dbReference type="Rhea" id="RHEA-COMP:17340"/>
        <dbReference type="ChEBI" id="CHEBI:33019"/>
        <dbReference type="ChEBI" id="CHEBI:61560"/>
        <dbReference type="ChEBI" id="CHEBI:173112"/>
        <dbReference type="EC" id="2.7.7.49"/>
    </reaction>
</comment>
<keyword evidence="6 11" id="KW-0695">RNA-directed DNA polymerase</keyword>
<keyword evidence="5" id="KW-0460">Magnesium</keyword>
<evidence type="ECO:0000256" key="5">
    <source>
        <dbReference type="ARBA" id="ARBA00022842"/>
    </source>
</evidence>
<keyword evidence="12" id="KW-1185">Reference proteome</keyword>
<dbReference type="PANTHER" id="PTHR34047:SF7">
    <property type="entry name" value="RNA-DIRECTED DNA POLYMERASE"/>
    <property type="match status" value="1"/>
</dbReference>
<evidence type="ECO:0000259" key="10">
    <source>
        <dbReference type="PROSITE" id="PS50878"/>
    </source>
</evidence>
<dbReference type="PANTHER" id="PTHR34047">
    <property type="entry name" value="NUCLEAR INTRON MATURASE 1, MITOCHONDRIAL-RELATED"/>
    <property type="match status" value="1"/>
</dbReference>
<sequence>MSIWSPLLFNAEGKKQGYDCRYLHKLTDQGNKLSDSGLPVIFTLAHLCAMAGVSFSLIHSCVSRKYDPYRSFTIKKRSGGYRQIVVPEPELMHLQRWINEFILKRAKVHSCAAAYISGSDIKMNASKHLGANWLIKLDIQRFFESISELQVYYIFHRLGYPKLLSFEMARICTRVDTQSNRHFRPRWNNRIHHFEILEYCDSRVGYLPQGAPTSPSLSNLTCRKLDKEIYDLSCRSDCRYTRYADDFAFSFIDLDREKASNFVNQVSRIISSYGFRKNARKTKIIPPGSKKIITGLVLGNGKVHLQKELKDYIRQNIYFATKYGVDEHCKKRGFVSIDGFYNHLEGIVNFALFIEPDFGEKAFEEFRAIKWPSLIVGLHA</sequence>
<keyword evidence="4" id="KW-0479">Metal-binding</keyword>
<dbReference type="InterPro" id="IPR043502">
    <property type="entry name" value="DNA/RNA_pol_sf"/>
</dbReference>
<proteinExistence type="inferred from homology"/>
<dbReference type="InterPro" id="IPR000123">
    <property type="entry name" value="Reverse_transcriptase_msDNA"/>
</dbReference>
<dbReference type="AlphaFoldDB" id="Q74DF3"/>
<dbReference type="GO" id="GO:0003964">
    <property type="term" value="F:RNA-directed DNA polymerase activity"/>
    <property type="evidence" value="ECO:0007669"/>
    <property type="project" value="UniProtKB-KW"/>
</dbReference>
<evidence type="ECO:0000256" key="3">
    <source>
        <dbReference type="ARBA" id="ARBA00022695"/>
    </source>
</evidence>
<evidence type="ECO:0000313" key="11">
    <source>
        <dbReference type="EMBL" id="AAR34739.1"/>
    </source>
</evidence>
<dbReference type="KEGG" id="gsu:GSU1363"/>
<dbReference type="PATRIC" id="fig|243231.5.peg.1360"/>
<keyword evidence="2" id="KW-0808">Transferase</keyword>
<evidence type="ECO:0000256" key="9">
    <source>
        <dbReference type="ARBA" id="ARBA00048173"/>
    </source>
</evidence>
<gene>
    <name evidence="11" type="ordered locus">GSU1363</name>
</gene>
<dbReference type="InterPro" id="IPR000477">
    <property type="entry name" value="RT_dom"/>
</dbReference>
<evidence type="ECO:0000313" key="12">
    <source>
        <dbReference type="Proteomes" id="UP000000577"/>
    </source>
</evidence>
<dbReference type="eggNOG" id="COG3344">
    <property type="taxonomic scope" value="Bacteria"/>
</dbReference>
<dbReference type="GO" id="GO:0051607">
    <property type="term" value="P:defense response to virus"/>
    <property type="evidence" value="ECO:0007669"/>
    <property type="project" value="UniProtKB-KW"/>
</dbReference>
<dbReference type="CDD" id="cd03487">
    <property type="entry name" value="RT_Bac_retron_II"/>
    <property type="match status" value="1"/>
</dbReference>
<evidence type="ECO:0000256" key="4">
    <source>
        <dbReference type="ARBA" id="ARBA00022723"/>
    </source>
</evidence>
<evidence type="ECO:0000256" key="8">
    <source>
        <dbReference type="ARBA" id="ARBA00034120"/>
    </source>
</evidence>
<dbReference type="STRING" id="243231.GSU1363"/>
<protein>
    <recommendedName>
        <fullName evidence="1">RNA-directed DNA polymerase</fullName>
        <ecNumber evidence="1">2.7.7.49</ecNumber>
    </recommendedName>
</protein>
<dbReference type="HOGENOM" id="CLU_028398_2_0_7"/>
<dbReference type="GO" id="GO:0046872">
    <property type="term" value="F:metal ion binding"/>
    <property type="evidence" value="ECO:0007669"/>
    <property type="project" value="UniProtKB-KW"/>
</dbReference>
<name>Q74DF3_GEOSL</name>
<dbReference type="RefSeq" id="WP_010942014.1">
    <property type="nucleotide sequence ID" value="NC_002939.5"/>
</dbReference>
<dbReference type="EC" id="2.7.7.49" evidence="1"/>